<proteinExistence type="predicted"/>
<accession>A0ABT3REV2</accession>
<evidence type="ECO:0000256" key="5">
    <source>
        <dbReference type="SAM" id="Phobius"/>
    </source>
</evidence>
<feature type="transmembrane region" description="Helical" evidence="5">
    <location>
        <begin position="142"/>
        <end position="160"/>
    </location>
</feature>
<evidence type="ECO:0000256" key="4">
    <source>
        <dbReference type="ARBA" id="ARBA00023136"/>
    </source>
</evidence>
<dbReference type="Pfam" id="PF01566">
    <property type="entry name" value="Nramp"/>
    <property type="match status" value="1"/>
</dbReference>
<comment type="caution">
    <text evidence="6">The sequence shown here is derived from an EMBL/GenBank/DDBJ whole genome shotgun (WGS) entry which is preliminary data.</text>
</comment>
<dbReference type="RefSeq" id="WP_266052427.1">
    <property type="nucleotide sequence ID" value="NZ_JAPFQO010000006.1"/>
</dbReference>
<dbReference type="InterPro" id="IPR001046">
    <property type="entry name" value="NRAMP_fam"/>
</dbReference>
<keyword evidence="7" id="KW-1185">Reference proteome</keyword>
<feature type="transmembrane region" description="Helical" evidence="5">
    <location>
        <begin position="365"/>
        <end position="387"/>
    </location>
</feature>
<evidence type="ECO:0000256" key="3">
    <source>
        <dbReference type="ARBA" id="ARBA00022989"/>
    </source>
</evidence>
<keyword evidence="4 5" id="KW-0472">Membrane</keyword>
<name>A0ABT3REV2_9BACT</name>
<feature type="transmembrane region" description="Helical" evidence="5">
    <location>
        <begin position="75"/>
        <end position="97"/>
    </location>
</feature>
<dbReference type="PANTHER" id="PTHR11706">
    <property type="entry name" value="SOLUTE CARRIER PROTEIN FAMILY 11 MEMBER"/>
    <property type="match status" value="1"/>
</dbReference>
<dbReference type="EMBL" id="JAPFQO010000006">
    <property type="protein sequence ID" value="MCX2740369.1"/>
    <property type="molecule type" value="Genomic_DNA"/>
</dbReference>
<evidence type="ECO:0000313" key="6">
    <source>
        <dbReference type="EMBL" id="MCX2740369.1"/>
    </source>
</evidence>
<evidence type="ECO:0000256" key="2">
    <source>
        <dbReference type="ARBA" id="ARBA00022692"/>
    </source>
</evidence>
<sequence>MKKKNWSVLLGAAFLMATSAVGPGFLTQTTVFTQQLAASFGFVILISIILDIGVQLNVWRVIAVSERRAQDIANLVLPGLGAFISFLIVLGGLAFNIGNVGGAGLGFNVLFGISPETGAMLAAAIAIAVFLVREAGKVMDRFAQVMGFLMILLIVYVAFTSAPPVGEAVAKTFLPDEVDVLAIITLVGGTVGGYITFAGGHRLLDAGVKGKESIPEVTTSAVSGITVASVIRVFLFLAALGVVSKGLELDAANPPASVFRLAAGEVGYKLFGVVMLSAAVTSVIGSAYTSVSFLKSFSGTIRRNENWVIIGFILVSTAIFVTIGQPVRLLILAGALNGLILPLTLGVILYAAYKPAIMGDYRHPPLLTIFGVLVVLIMAYLGGYTLLQQLPKLFG</sequence>
<feature type="transmembrane region" description="Helical" evidence="5">
    <location>
        <begin position="109"/>
        <end position="130"/>
    </location>
</feature>
<evidence type="ECO:0000313" key="7">
    <source>
        <dbReference type="Proteomes" id="UP001207228"/>
    </source>
</evidence>
<feature type="transmembrane region" description="Helical" evidence="5">
    <location>
        <begin position="180"/>
        <end position="200"/>
    </location>
</feature>
<feature type="transmembrane region" description="Helical" evidence="5">
    <location>
        <begin position="270"/>
        <end position="294"/>
    </location>
</feature>
<keyword evidence="2 5" id="KW-0812">Transmembrane</keyword>
<keyword evidence="3 5" id="KW-1133">Transmembrane helix</keyword>
<comment type="subcellular location">
    <subcellularLocation>
        <location evidence="1">Membrane</location>
        <topology evidence="1">Multi-pass membrane protein</topology>
    </subcellularLocation>
</comment>
<organism evidence="6 7">
    <name type="scientific">Pontibacter anaerobius</name>
    <dbReference type="NCBI Taxonomy" id="2993940"/>
    <lineage>
        <taxon>Bacteria</taxon>
        <taxon>Pseudomonadati</taxon>
        <taxon>Bacteroidota</taxon>
        <taxon>Cytophagia</taxon>
        <taxon>Cytophagales</taxon>
        <taxon>Hymenobacteraceae</taxon>
        <taxon>Pontibacter</taxon>
    </lineage>
</organism>
<feature type="transmembrane region" description="Helical" evidence="5">
    <location>
        <begin position="306"/>
        <end position="323"/>
    </location>
</feature>
<dbReference type="PANTHER" id="PTHR11706:SF2">
    <property type="entry name" value="TRANSPORTER PROTEIN"/>
    <property type="match status" value="1"/>
</dbReference>
<dbReference type="Proteomes" id="UP001207228">
    <property type="component" value="Unassembled WGS sequence"/>
</dbReference>
<feature type="transmembrane region" description="Helical" evidence="5">
    <location>
        <begin position="221"/>
        <end position="243"/>
    </location>
</feature>
<evidence type="ECO:0000256" key="1">
    <source>
        <dbReference type="ARBA" id="ARBA00004141"/>
    </source>
</evidence>
<protein>
    <submittedName>
        <fullName evidence="6">Divalent metal cation transporter</fullName>
    </submittedName>
</protein>
<feature type="transmembrane region" description="Helical" evidence="5">
    <location>
        <begin position="329"/>
        <end position="353"/>
    </location>
</feature>
<reference evidence="6 7" key="1">
    <citation type="submission" date="2022-11" db="EMBL/GenBank/DDBJ databases">
        <title>The characterization of three novel Bacteroidetes species and genomic analysis of their roles in tidal elemental geochemical cycles.</title>
        <authorList>
            <person name="Ma K.-J."/>
        </authorList>
    </citation>
    <scope>NUCLEOTIDE SEQUENCE [LARGE SCALE GENOMIC DNA]</scope>
    <source>
        <strain evidence="6 7">M82</strain>
    </source>
</reference>
<gene>
    <name evidence="6" type="ORF">OO017_10465</name>
</gene>
<feature type="transmembrane region" description="Helical" evidence="5">
    <location>
        <begin position="36"/>
        <end position="54"/>
    </location>
</feature>